<keyword evidence="3" id="KW-1185">Reference proteome</keyword>
<keyword evidence="1" id="KW-0732">Signal</keyword>
<proteinExistence type="predicted"/>
<evidence type="ECO:0000313" key="3">
    <source>
        <dbReference type="Proteomes" id="UP001283361"/>
    </source>
</evidence>
<dbReference type="EMBL" id="JAWDGP010002132">
    <property type="protein sequence ID" value="KAK3785321.1"/>
    <property type="molecule type" value="Genomic_DNA"/>
</dbReference>
<name>A0AAE1AE02_9GAST</name>
<comment type="caution">
    <text evidence="2">The sequence shown here is derived from an EMBL/GenBank/DDBJ whole genome shotgun (WGS) entry which is preliminary data.</text>
</comment>
<accession>A0AAE1AE02</accession>
<evidence type="ECO:0000256" key="1">
    <source>
        <dbReference type="SAM" id="SignalP"/>
    </source>
</evidence>
<sequence length="93" mass="10420">MLCSLQPASGQLSLTTSLGPALVILCLTNMTSKADPVNTNHCRHECRLYQNWRLVNHLCRTGLTEANKTSELATSDPMLRPNLFIFVLVYSWV</sequence>
<feature type="signal peptide" evidence="1">
    <location>
        <begin position="1"/>
        <end position="34"/>
    </location>
</feature>
<reference evidence="2" key="1">
    <citation type="journal article" date="2023" name="G3 (Bethesda)">
        <title>A reference genome for the long-term kleptoplast-retaining sea slug Elysia crispata morphotype clarki.</title>
        <authorList>
            <person name="Eastman K.E."/>
            <person name="Pendleton A.L."/>
            <person name="Shaikh M.A."/>
            <person name="Suttiyut T."/>
            <person name="Ogas R."/>
            <person name="Tomko P."/>
            <person name="Gavelis G."/>
            <person name="Widhalm J.R."/>
            <person name="Wisecaver J.H."/>
        </authorList>
    </citation>
    <scope>NUCLEOTIDE SEQUENCE</scope>
    <source>
        <strain evidence="2">ECLA1</strain>
    </source>
</reference>
<feature type="chain" id="PRO_5042050564" evidence="1">
    <location>
        <begin position="35"/>
        <end position="93"/>
    </location>
</feature>
<protein>
    <submittedName>
        <fullName evidence="2">Uncharacterized protein</fullName>
    </submittedName>
</protein>
<dbReference type="Proteomes" id="UP001283361">
    <property type="component" value="Unassembled WGS sequence"/>
</dbReference>
<organism evidence="2 3">
    <name type="scientific">Elysia crispata</name>
    <name type="common">lettuce slug</name>
    <dbReference type="NCBI Taxonomy" id="231223"/>
    <lineage>
        <taxon>Eukaryota</taxon>
        <taxon>Metazoa</taxon>
        <taxon>Spiralia</taxon>
        <taxon>Lophotrochozoa</taxon>
        <taxon>Mollusca</taxon>
        <taxon>Gastropoda</taxon>
        <taxon>Heterobranchia</taxon>
        <taxon>Euthyneura</taxon>
        <taxon>Panpulmonata</taxon>
        <taxon>Sacoglossa</taxon>
        <taxon>Placobranchoidea</taxon>
        <taxon>Plakobranchidae</taxon>
        <taxon>Elysia</taxon>
    </lineage>
</organism>
<evidence type="ECO:0000313" key="2">
    <source>
        <dbReference type="EMBL" id="KAK3785321.1"/>
    </source>
</evidence>
<gene>
    <name evidence="2" type="ORF">RRG08_045549</name>
</gene>
<dbReference type="AlphaFoldDB" id="A0AAE1AE02"/>